<dbReference type="Pfam" id="PF13499">
    <property type="entry name" value="EF-hand_7"/>
    <property type="match status" value="1"/>
</dbReference>
<keyword evidence="2" id="KW-0519">Myristate</keyword>
<dbReference type="PANTHER" id="PTHR23055:SF178">
    <property type="entry name" value="NEUROCALCIN HOMOLOG"/>
    <property type="match status" value="1"/>
</dbReference>
<keyword evidence="9" id="KW-1185">Reference proteome</keyword>
<dbReference type="PANTHER" id="PTHR23055">
    <property type="entry name" value="CALCIUM BINDING PROTEINS"/>
    <property type="match status" value="1"/>
</dbReference>
<sequence length="194" mass="22648">MTSFILDTDSDGSGSIDWNEFVRFQGRSQDILDEFWTMDLAELRSEFQMLDINHDGKITRQEFLQVMRKLYHISTSKGLEDFKAIVEKIKIEMSLTDPVSDLTTGYGSDPKERFVRQMMERFRAADVDQNGQITFAEFIRHEWTMNESLNSNSKACNLKSLRREFQQLDLDGNGKVSEQEFKMIIARVYDNMAK</sequence>
<dbReference type="AlphaFoldDB" id="A0A553P8S3"/>
<evidence type="ECO:0000256" key="5">
    <source>
        <dbReference type="ARBA" id="ARBA00022837"/>
    </source>
</evidence>
<evidence type="ECO:0000256" key="4">
    <source>
        <dbReference type="ARBA" id="ARBA00022737"/>
    </source>
</evidence>
<dbReference type="SUPFAM" id="SSF47473">
    <property type="entry name" value="EF-hand"/>
    <property type="match status" value="1"/>
</dbReference>
<evidence type="ECO:0000256" key="6">
    <source>
        <dbReference type="ARBA" id="ARBA00023288"/>
    </source>
</evidence>
<dbReference type="Pfam" id="PF13202">
    <property type="entry name" value="EF-hand_5"/>
    <property type="match status" value="2"/>
</dbReference>
<dbReference type="InterPro" id="IPR028846">
    <property type="entry name" value="Recoverin"/>
</dbReference>
<evidence type="ECO:0000256" key="3">
    <source>
        <dbReference type="ARBA" id="ARBA00022723"/>
    </source>
</evidence>
<dbReference type="PROSITE" id="PS00018">
    <property type="entry name" value="EF_HAND_1"/>
    <property type="match status" value="4"/>
</dbReference>
<dbReference type="PROSITE" id="PS50222">
    <property type="entry name" value="EF_HAND_2"/>
    <property type="match status" value="2"/>
</dbReference>
<dbReference type="CDD" id="cd00051">
    <property type="entry name" value="EFh"/>
    <property type="match status" value="1"/>
</dbReference>
<keyword evidence="6" id="KW-0449">Lipoprotein</keyword>
<comment type="similarity">
    <text evidence="1">Belongs to the recoverin family.</text>
</comment>
<gene>
    <name evidence="8" type="ORF">TCAL_07405</name>
</gene>
<evidence type="ECO:0000313" key="9">
    <source>
        <dbReference type="Proteomes" id="UP000318571"/>
    </source>
</evidence>
<protein>
    <recommendedName>
        <fullName evidence="7">EF-hand domain-containing protein</fullName>
    </recommendedName>
</protein>
<reference evidence="8 9" key="1">
    <citation type="journal article" date="2018" name="Nat. Ecol. Evol.">
        <title>Genomic signatures of mitonuclear coevolution across populations of Tigriopus californicus.</title>
        <authorList>
            <person name="Barreto F.S."/>
            <person name="Watson E.T."/>
            <person name="Lima T.G."/>
            <person name="Willett C.S."/>
            <person name="Edmands S."/>
            <person name="Li W."/>
            <person name="Burton R.S."/>
        </authorList>
    </citation>
    <scope>NUCLEOTIDE SEQUENCE [LARGE SCALE GENOMIC DNA]</scope>
    <source>
        <strain evidence="8 9">San Diego</strain>
    </source>
</reference>
<evidence type="ECO:0000259" key="7">
    <source>
        <dbReference type="PROSITE" id="PS50222"/>
    </source>
</evidence>
<dbReference type="STRING" id="6832.A0A553P8S3"/>
<evidence type="ECO:0000256" key="2">
    <source>
        <dbReference type="ARBA" id="ARBA00022707"/>
    </source>
</evidence>
<comment type="caution">
    <text evidence="8">The sequence shown here is derived from an EMBL/GenBank/DDBJ whole genome shotgun (WGS) entry which is preliminary data.</text>
</comment>
<dbReference type="GO" id="GO:0005509">
    <property type="term" value="F:calcium ion binding"/>
    <property type="evidence" value="ECO:0007669"/>
    <property type="project" value="InterPro"/>
</dbReference>
<proteinExistence type="inferred from homology"/>
<dbReference type="InterPro" id="IPR018247">
    <property type="entry name" value="EF_Hand_1_Ca_BS"/>
</dbReference>
<organism evidence="8 9">
    <name type="scientific">Tigriopus californicus</name>
    <name type="common">Marine copepod</name>
    <dbReference type="NCBI Taxonomy" id="6832"/>
    <lineage>
        <taxon>Eukaryota</taxon>
        <taxon>Metazoa</taxon>
        <taxon>Ecdysozoa</taxon>
        <taxon>Arthropoda</taxon>
        <taxon>Crustacea</taxon>
        <taxon>Multicrustacea</taxon>
        <taxon>Hexanauplia</taxon>
        <taxon>Copepoda</taxon>
        <taxon>Harpacticoida</taxon>
        <taxon>Harpacticidae</taxon>
        <taxon>Tigriopus</taxon>
    </lineage>
</organism>
<dbReference type="SMART" id="SM00054">
    <property type="entry name" value="EFh"/>
    <property type="match status" value="3"/>
</dbReference>
<dbReference type="Gene3D" id="1.10.238.10">
    <property type="entry name" value="EF-hand"/>
    <property type="match status" value="2"/>
</dbReference>
<feature type="domain" description="EF-hand" evidence="7">
    <location>
        <begin position="156"/>
        <end position="191"/>
    </location>
</feature>
<keyword evidence="3" id="KW-0479">Metal-binding</keyword>
<dbReference type="EMBL" id="VCGU01000007">
    <property type="protein sequence ID" value="TRY74078.1"/>
    <property type="molecule type" value="Genomic_DNA"/>
</dbReference>
<dbReference type="Proteomes" id="UP000318571">
    <property type="component" value="Chromosome 3"/>
</dbReference>
<evidence type="ECO:0000256" key="1">
    <source>
        <dbReference type="ARBA" id="ARBA00006049"/>
    </source>
</evidence>
<keyword evidence="5" id="KW-0106">Calcium</keyword>
<name>A0A553P8S3_TIGCA</name>
<dbReference type="InterPro" id="IPR002048">
    <property type="entry name" value="EF_hand_dom"/>
</dbReference>
<keyword evidence="4" id="KW-0677">Repeat</keyword>
<accession>A0A553P8S3</accession>
<dbReference type="InterPro" id="IPR011992">
    <property type="entry name" value="EF-hand-dom_pair"/>
</dbReference>
<feature type="domain" description="EF-hand" evidence="7">
    <location>
        <begin position="38"/>
        <end position="73"/>
    </location>
</feature>
<evidence type="ECO:0000313" key="8">
    <source>
        <dbReference type="EMBL" id="TRY74078.1"/>
    </source>
</evidence>